<evidence type="ECO:0000313" key="2">
    <source>
        <dbReference type="Proteomes" id="UP000708208"/>
    </source>
</evidence>
<protein>
    <submittedName>
        <fullName evidence="1">Uncharacterized protein</fullName>
    </submittedName>
</protein>
<organism evidence="1 2">
    <name type="scientific">Allacma fusca</name>
    <dbReference type="NCBI Taxonomy" id="39272"/>
    <lineage>
        <taxon>Eukaryota</taxon>
        <taxon>Metazoa</taxon>
        <taxon>Ecdysozoa</taxon>
        <taxon>Arthropoda</taxon>
        <taxon>Hexapoda</taxon>
        <taxon>Collembola</taxon>
        <taxon>Symphypleona</taxon>
        <taxon>Sminthuridae</taxon>
        <taxon>Allacma</taxon>
    </lineage>
</organism>
<evidence type="ECO:0000313" key="1">
    <source>
        <dbReference type="EMBL" id="CAG7729667.1"/>
    </source>
</evidence>
<feature type="non-terminal residue" evidence="1">
    <location>
        <position position="1"/>
    </location>
</feature>
<dbReference type="Proteomes" id="UP000708208">
    <property type="component" value="Unassembled WGS sequence"/>
</dbReference>
<comment type="caution">
    <text evidence="1">The sequence shown here is derived from an EMBL/GenBank/DDBJ whole genome shotgun (WGS) entry which is preliminary data.</text>
</comment>
<gene>
    <name evidence="1" type="ORF">AFUS01_LOCUS18365</name>
</gene>
<keyword evidence="2" id="KW-1185">Reference proteome</keyword>
<accession>A0A8J2K5G9</accession>
<sequence length="57" mass="5903">LVIGFGVYIFLKIHAKILGNLGSSGAACSLIGYCQSGLRIFSSSWGVSVTTTPRTGP</sequence>
<proteinExistence type="predicted"/>
<dbReference type="AlphaFoldDB" id="A0A8J2K5G9"/>
<reference evidence="1" key="1">
    <citation type="submission" date="2021-06" db="EMBL/GenBank/DDBJ databases">
        <authorList>
            <person name="Hodson N. C."/>
            <person name="Mongue J. A."/>
            <person name="Jaron S. K."/>
        </authorList>
    </citation>
    <scope>NUCLEOTIDE SEQUENCE</scope>
</reference>
<name>A0A8J2K5G9_9HEXA</name>
<dbReference type="EMBL" id="CAJVCH010182390">
    <property type="protein sequence ID" value="CAG7729667.1"/>
    <property type="molecule type" value="Genomic_DNA"/>
</dbReference>